<feature type="domain" description="Bacterial EndoU nuclease" evidence="3">
    <location>
        <begin position="123"/>
        <end position="245"/>
    </location>
</feature>
<dbReference type="Pfam" id="PF14436">
    <property type="entry name" value="EndoU_bacteria"/>
    <property type="match status" value="1"/>
</dbReference>
<evidence type="ECO:0000313" key="4">
    <source>
        <dbReference type="EMBL" id="MCX7572390.1"/>
    </source>
</evidence>
<accession>A0ABT3X661</accession>
<sequence length="246" mass="25591">MGLLSADVFTALEGIALIFGGGALVIGGSAEAVITSETIVLPAIGVAAIAAGGTVSGIGYKQYTNSTKQLGKDWALFAKSGSGGSNPSPKPSSPSSGQSAVDVQKILQEYRNLQNTQNFRPSAIKHIMEGDLNARGQAGGYHYENIPNTPGKLISGTESTPDPFGVYKGRVEVNGVSKISNGGRSTFFPKDMSPQEIINSINEAFSSKRLVRGNVYSGTVQSGPKAGMVIEMFLDTGGKIISAYPK</sequence>
<dbReference type="EMBL" id="JAPMLT010000020">
    <property type="protein sequence ID" value="MCX7572390.1"/>
    <property type="molecule type" value="Genomic_DNA"/>
</dbReference>
<keyword evidence="2" id="KW-1133">Transmembrane helix</keyword>
<keyword evidence="2" id="KW-0812">Transmembrane</keyword>
<comment type="caution">
    <text evidence="4">The sequence shown here is derived from an EMBL/GenBank/DDBJ whole genome shotgun (WGS) entry which is preliminary data.</text>
</comment>
<evidence type="ECO:0000259" key="3">
    <source>
        <dbReference type="Pfam" id="PF14436"/>
    </source>
</evidence>
<feature type="region of interest" description="Disordered" evidence="1">
    <location>
        <begin position="81"/>
        <end position="101"/>
    </location>
</feature>
<feature type="transmembrane region" description="Helical" evidence="2">
    <location>
        <begin position="39"/>
        <end position="60"/>
    </location>
</feature>
<evidence type="ECO:0000256" key="1">
    <source>
        <dbReference type="SAM" id="MobiDB-lite"/>
    </source>
</evidence>
<dbReference type="RefSeq" id="WP_267153638.1">
    <property type="nucleotide sequence ID" value="NZ_JAPMLT010000020.1"/>
</dbReference>
<evidence type="ECO:0000313" key="5">
    <source>
        <dbReference type="Proteomes" id="UP001208017"/>
    </source>
</evidence>
<name>A0ABT3X661_9BACL</name>
<feature type="transmembrane region" description="Helical" evidence="2">
    <location>
        <begin position="6"/>
        <end position="27"/>
    </location>
</feature>
<dbReference type="Proteomes" id="UP001208017">
    <property type="component" value="Unassembled WGS sequence"/>
</dbReference>
<keyword evidence="5" id="KW-1185">Reference proteome</keyword>
<proteinExistence type="predicted"/>
<organism evidence="4 5">
    <name type="scientific">Tumebacillus lacus</name>
    <dbReference type="NCBI Taxonomy" id="2995335"/>
    <lineage>
        <taxon>Bacteria</taxon>
        <taxon>Bacillati</taxon>
        <taxon>Bacillota</taxon>
        <taxon>Bacilli</taxon>
        <taxon>Bacillales</taxon>
        <taxon>Alicyclobacillaceae</taxon>
        <taxon>Tumebacillus</taxon>
    </lineage>
</organism>
<dbReference type="InterPro" id="IPR029501">
    <property type="entry name" value="EndoU_bac"/>
</dbReference>
<protein>
    <submittedName>
        <fullName evidence="4">EndoU domain-containing protein</fullName>
    </submittedName>
</protein>
<reference evidence="4 5" key="1">
    <citation type="submission" date="2022-11" db="EMBL/GenBank/DDBJ databases">
        <title>Study of microbial diversity in lake waters.</title>
        <authorList>
            <person name="Zhang J."/>
        </authorList>
    </citation>
    <scope>NUCLEOTIDE SEQUENCE [LARGE SCALE GENOMIC DNA]</scope>
    <source>
        <strain evidence="4 5">DT12</strain>
    </source>
</reference>
<evidence type="ECO:0000256" key="2">
    <source>
        <dbReference type="SAM" id="Phobius"/>
    </source>
</evidence>
<gene>
    <name evidence="4" type="ORF">OS242_20995</name>
</gene>
<keyword evidence="2" id="KW-0472">Membrane</keyword>